<keyword evidence="3" id="KW-1185">Reference proteome</keyword>
<accession>A0A401WBA6</accession>
<gene>
    <name evidence="2" type="ORF">GKJPGBOP_06387</name>
</gene>
<evidence type="ECO:0000313" key="3">
    <source>
        <dbReference type="Proteomes" id="UP000286746"/>
    </source>
</evidence>
<feature type="region of interest" description="Disordered" evidence="1">
    <location>
        <begin position="161"/>
        <end position="183"/>
    </location>
</feature>
<name>A0A401WBA6_STREY</name>
<protein>
    <submittedName>
        <fullName evidence="2">Uncharacterized protein</fullName>
    </submittedName>
</protein>
<dbReference type="EMBL" id="BHZD01000001">
    <property type="protein sequence ID" value="GCD46636.1"/>
    <property type="molecule type" value="Genomic_DNA"/>
</dbReference>
<proteinExistence type="predicted"/>
<evidence type="ECO:0000256" key="1">
    <source>
        <dbReference type="SAM" id="MobiDB-lite"/>
    </source>
</evidence>
<organism evidence="2 3">
    <name type="scientific">Streptomyces paromomycinus</name>
    <name type="common">Streptomyces rimosus subsp. paromomycinus</name>
    <dbReference type="NCBI Taxonomy" id="92743"/>
    <lineage>
        <taxon>Bacteria</taxon>
        <taxon>Bacillati</taxon>
        <taxon>Actinomycetota</taxon>
        <taxon>Actinomycetes</taxon>
        <taxon>Kitasatosporales</taxon>
        <taxon>Streptomycetaceae</taxon>
        <taxon>Streptomyces</taxon>
    </lineage>
</organism>
<evidence type="ECO:0000313" key="2">
    <source>
        <dbReference type="EMBL" id="GCD46636.1"/>
    </source>
</evidence>
<dbReference type="RefSeq" id="WP_125056950.1">
    <property type="nucleotide sequence ID" value="NZ_BHZD01000001.1"/>
</dbReference>
<dbReference type="Proteomes" id="UP000286746">
    <property type="component" value="Unassembled WGS sequence"/>
</dbReference>
<sequence>MHWRRLRRRCRRVIDGIPLPEPFSAQELCARLAADRDRPLRLLTLPTPTGLGMPTGMWLATEEGDYVFYDAQTSPLHQEHIILHEIGHLVCDHRMAVEDPRLFRYIDIEDPASIRRALGRTRYSDRQEQEAEMIASLILEGAGRVPAPTLLSGTLGGLASGMGLRSGTGPRGSRHSGAPCSRG</sequence>
<feature type="compositionally biased region" description="Gly residues" evidence="1">
    <location>
        <begin position="161"/>
        <end position="170"/>
    </location>
</feature>
<comment type="caution">
    <text evidence="2">The sequence shown here is derived from an EMBL/GenBank/DDBJ whole genome shotgun (WGS) entry which is preliminary data.</text>
</comment>
<reference evidence="2 3" key="1">
    <citation type="submission" date="2018-11" db="EMBL/GenBank/DDBJ databases">
        <title>Whole genome sequence of Streptomyces paromomycinus NBRC 15454(T).</title>
        <authorList>
            <person name="Komaki H."/>
            <person name="Tamura T."/>
        </authorList>
    </citation>
    <scope>NUCLEOTIDE SEQUENCE [LARGE SCALE GENOMIC DNA]</scope>
    <source>
        <strain evidence="2 3">NBRC 15454</strain>
    </source>
</reference>
<dbReference type="AlphaFoldDB" id="A0A401WBA6"/>